<dbReference type="SUPFAM" id="SSF159894">
    <property type="entry name" value="YgaC/TfoX-N like"/>
    <property type="match status" value="1"/>
</dbReference>
<accession>A0A0F9T6C5</accession>
<dbReference type="Pfam" id="PF04993">
    <property type="entry name" value="TfoX_N"/>
    <property type="match status" value="1"/>
</dbReference>
<feature type="domain" description="TfoX N-terminal" evidence="1">
    <location>
        <begin position="15"/>
        <end position="63"/>
    </location>
</feature>
<evidence type="ECO:0000313" key="2">
    <source>
        <dbReference type="EMBL" id="KKN37058.1"/>
    </source>
</evidence>
<dbReference type="Gene3D" id="3.30.1460.30">
    <property type="entry name" value="YgaC/TfoX-N like chaperone"/>
    <property type="match status" value="1"/>
</dbReference>
<name>A0A0F9T6C5_9ZZZZ</name>
<evidence type="ECO:0000259" key="1">
    <source>
        <dbReference type="Pfam" id="PF04993"/>
    </source>
</evidence>
<protein>
    <recommendedName>
        <fullName evidence="1">TfoX N-terminal domain-containing protein</fullName>
    </recommendedName>
</protein>
<dbReference type="EMBL" id="LAZR01001924">
    <property type="protein sequence ID" value="KKN37058.1"/>
    <property type="molecule type" value="Genomic_DNA"/>
</dbReference>
<dbReference type="InterPro" id="IPR007076">
    <property type="entry name" value="TfoX_N"/>
</dbReference>
<organism evidence="2">
    <name type="scientific">marine sediment metagenome</name>
    <dbReference type="NCBI Taxonomy" id="412755"/>
    <lineage>
        <taxon>unclassified sequences</taxon>
        <taxon>metagenomes</taxon>
        <taxon>ecological metagenomes</taxon>
    </lineage>
</organism>
<dbReference type="AlphaFoldDB" id="A0A0F9T6C5"/>
<reference evidence="2" key="1">
    <citation type="journal article" date="2015" name="Nature">
        <title>Complex archaea that bridge the gap between prokaryotes and eukaryotes.</title>
        <authorList>
            <person name="Spang A."/>
            <person name="Saw J.H."/>
            <person name="Jorgensen S.L."/>
            <person name="Zaremba-Niedzwiedzka K."/>
            <person name="Martijn J."/>
            <person name="Lind A.E."/>
            <person name="van Eijk R."/>
            <person name="Schleper C."/>
            <person name="Guy L."/>
            <person name="Ettema T.J."/>
        </authorList>
    </citation>
    <scope>NUCLEOTIDE SEQUENCE</scope>
</reference>
<comment type="caution">
    <text evidence="2">The sequence shown here is derived from an EMBL/GenBank/DDBJ whole genome shotgun (WGS) entry which is preliminary data.</text>
</comment>
<gene>
    <name evidence="2" type="ORF">LCGC14_0767320</name>
</gene>
<sequence length="77" mass="8795">MALKEEIDSKINKIISKWKNTKSKKMFGGYGYYLNGNMIAGIHGKNYVLRLGENMTRTAIKLPIFKNFRVSGKIRIG</sequence>
<proteinExistence type="predicted"/>